<dbReference type="GO" id="GO:0032543">
    <property type="term" value="P:mitochondrial translation"/>
    <property type="evidence" value="ECO:0007669"/>
    <property type="project" value="EnsemblFungi"/>
</dbReference>
<evidence type="ECO:0000256" key="1">
    <source>
        <dbReference type="SAM" id="MobiDB-lite"/>
    </source>
</evidence>
<dbReference type="OrthoDB" id="2210at2759"/>
<dbReference type="OMA" id="INYHAAR"/>
<evidence type="ECO:0000313" key="2">
    <source>
        <dbReference type="EMBL" id="EGW32061.1"/>
    </source>
</evidence>
<feature type="compositionally biased region" description="Polar residues" evidence="1">
    <location>
        <begin position="73"/>
        <end position="83"/>
    </location>
</feature>
<dbReference type="AlphaFoldDB" id="G3AP30"/>
<dbReference type="KEGG" id="spaa:SPAPADRAFT_139688"/>
<dbReference type="PANTHER" id="PTHR28066">
    <property type="entry name" value="37S RIBOSOMAL PROTEIN MRP10, MITOCHONDRIAL"/>
    <property type="match status" value="1"/>
</dbReference>
<feature type="region of interest" description="Disordered" evidence="1">
    <location>
        <begin position="72"/>
        <end position="97"/>
    </location>
</feature>
<dbReference type="FunCoup" id="G3AP30">
    <property type="interactions" value="106"/>
</dbReference>
<evidence type="ECO:0008006" key="4">
    <source>
        <dbReference type="Google" id="ProtNLM"/>
    </source>
</evidence>
<gene>
    <name evidence="2" type="ORF">SPAPADRAFT_139688</name>
</gene>
<dbReference type="STRING" id="619300.G3AP30"/>
<dbReference type="eggNOG" id="ENOG502SBQ7">
    <property type="taxonomic scope" value="Eukaryota"/>
</dbReference>
<protein>
    <recommendedName>
        <fullName evidence="4">37S ribosomal protein mrp10, mitochondrial</fullName>
    </recommendedName>
</protein>
<proteinExistence type="predicted"/>
<dbReference type="PANTHER" id="PTHR28066:SF1">
    <property type="entry name" value="SMALL RIBOSOMAL SUBUNIT PROTEIN MS37"/>
    <property type="match status" value="1"/>
</dbReference>
<accession>G3AP30</accession>
<dbReference type="InterPro" id="IPR017264">
    <property type="entry name" value="Ribosomal_mS37_fun"/>
</dbReference>
<keyword evidence="3" id="KW-1185">Reference proteome</keyword>
<dbReference type="GO" id="GO:0005763">
    <property type="term" value="C:mitochondrial small ribosomal subunit"/>
    <property type="evidence" value="ECO:0007669"/>
    <property type="project" value="EnsemblFungi"/>
</dbReference>
<dbReference type="Proteomes" id="UP000000709">
    <property type="component" value="Unassembled WGS sequence"/>
</dbReference>
<sequence length="97" mass="10524">MAYKKVGPPPKGLPPLPQLRIRRPVSAGSQASNPCTLAMSTLLNCWASNGGDGAAVCLPFANDLKKCMETQKSDQGARNNINYHTARLYPKLKGRRD</sequence>
<reference evidence="2 3" key="1">
    <citation type="journal article" date="2011" name="Proc. Natl. Acad. Sci. U.S.A.">
        <title>Comparative genomics of xylose-fermenting fungi for enhanced biofuel production.</title>
        <authorList>
            <person name="Wohlbach D.J."/>
            <person name="Kuo A."/>
            <person name="Sato T.K."/>
            <person name="Potts K.M."/>
            <person name="Salamov A.A."/>
            <person name="LaButti K.M."/>
            <person name="Sun H."/>
            <person name="Clum A."/>
            <person name="Pangilinan J.L."/>
            <person name="Lindquist E.A."/>
            <person name="Lucas S."/>
            <person name="Lapidus A."/>
            <person name="Jin M."/>
            <person name="Gunawan C."/>
            <person name="Balan V."/>
            <person name="Dale B.E."/>
            <person name="Jeffries T.W."/>
            <person name="Zinkel R."/>
            <person name="Barry K.W."/>
            <person name="Grigoriev I.V."/>
            <person name="Gasch A.P."/>
        </authorList>
    </citation>
    <scope>NUCLEOTIDE SEQUENCE [LARGE SCALE GENOMIC DNA]</scope>
    <source>
        <strain evidence="3">NRRL Y-27907 / 11-Y1</strain>
    </source>
</reference>
<dbReference type="EMBL" id="GL996502">
    <property type="protein sequence ID" value="EGW32061.1"/>
    <property type="molecule type" value="Genomic_DNA"/>
</dbReference>
<dbReference type="RefSeq" id="XP_007375337.1">
    <property type="nucleotide sequence ID" value="XM_007375275.1"/>
</dbReference>
<organism evidence="3">
    <name type="scientific">Spathaspora passalidarum (strain NRRL Y-27907 / 11-Y1)</name>
    <dbReference type="NCBI Taxonomy" id="619300"/>
    <lineage>
        <taxon>Eukaryota</taxon>
        <taxon>Fungi</taxon>
        <taxon>Dikarya</taxon>
        <taxon>Ascomycota</taxon>
        <taxon>Saccharomycotina</taxon>
        <taxon>Pichiomycetes</taxon>
        <taxon>Debaryomycetaceae</taxon>
        <taxon>Spathaspora</taxon>
    </lineage>
</organism>
<dbReference type="HOGENOM" id="CLU_162186_0_0_1"/>
<dbReference type="GeneID" id="18870226"/>
<dbReference type="GO" id="GO:0003735">
    <property type="term" value="F:structural constituent of ribosome"/>
    <property type="evidence" value="ECO:0007669"/>
    <property type="project" value="EnsemblFungi"/>
</dbReference>
<name>G3AP30_SPAPN</name>
<dbReference type="InParanoid" id="G3AP30"/>
<evidence type="ECO:0000313" key="3">
    <source>
        <dbReference type="Proteomes" id="UP000000709"/>
    </source>
</evidence>